<dbReference type="Pfam" id="PF07715">
    <property type="entry name" value="Plug"/>
    <property type="match status" value="1"/>
</dbReference>
<keyword evidence="6 8" id="KW-0472">Membrane</keyword>
<dbReference type="Gene3D" id="2.170.130.10">
    <property type="entry name" value="TonB-dependent receptor, plug domain"/>
    <property type="match status" value="1"/>
</dbReference>
<name>A0A1M6H678_9FLAO</name>
<keyword evidence="4 8" id="KW-0812">Transmembrane</keyword>
<dbReference type="Gene3D" id="2.40.170.20">
    <property type="entry name" value="TonB-dependent receptor, beta-barrel domain"/>
    <property type="match status" value="1"/>
</dbReference>
<reference evidence="12" key="1">
    <citation type="submission" date="2016-11" db="EMBL/GenBank/DDBJ databases">
        <authorList>
            <person name="Varghese N."/>
            <person name="Submissions S."/>
        </authorList>
    </citation>
    <scope>NUCLEOTIDE SEQUENCE [LARGE SCALE GENOMIC DNA]</scope>
    <source>
        <strain evidence="12">DSM 22623</strain>
    </source>
</reference>
<dbReference type="PANTHER" id="PTHR30069">
    <property type="entry name" value="TONB-DEPENDENT OUTER MEMBRANE RECEPTOR"/>
    <property type="match status" value="1"/>
</dbReference>
<dbReference type="Pfam" id="PF13715">
    <property type="entry name" value="CarbopepD_reg_2"/>
    <property type="match status" value="1"/>
</dbReference>
<dbReference type="SUPFAM" id="SSF56935">
    <property type="entry name" value="Porins"/>
    <property type="match status" value="1"/>
</dbReference>
<dbReference type="FunFam" id="2.60.40.1120:FF:000003">
    <property type="entry name" value="Outer membrane protein Omp121"/>
    <property type="match status" value="1"/>
</dbReference>
<evidence type="ECO:0000256" key="6">
    <source>
        <dbReference type="ARBA" id="ARBA00023136"/>
    </source>
</evidence>
<dbReference type="OrthoDB" id="9768177at2"/>
<comment type="subcellular location">
    <subcellularLocation>
        <location evidence="1 8">Cell outer membrane</location>
        <topology evidence="1 8">Multi-pass membrane protein</topology>
    </subcellularLocation>
</comment>
<keyword evidence="2 8" id="KW-0813">Transport</keyword>
<feature type="signal peptide" evidence="9">
    <location>
        <begin position="1"/>
        <end position="22"/>
    </location>
</feature>
<evidence type="ECO:0000256" key="2">
    <source>
        <dbReference type="ARBA" id="ARBA00022448"/>
    </source>
</evidence>
<evidence type="ECO:0000256" key="8">
    <source>
        <dbReference type="PROSITE-ProRule" id="PRU01360"/>
    </source>
</evidence>
<dbReference type="NCBIfam" id="TIGR04056">
    <property type="entry name" value="OMP_RagA_SusC"/>
    <property type="match status" value="1"/>
</dbReference>
<dbReference type="InterPro" id="IPR008969">
    <property type="entry name" value="CarboxyPept-like_regulatory"/>
</dbReference>
<sequence length="1058" mass="114692">MRTKFSGILTLFLAFVVQITFAQEKTISGNVTDDRGLPLPGVNIVVKNTANGTQTDFDGNYSITANKGAVLSFSYVGFTTKEVVVGDSDNINVQLAASASELEEVVVTALGIERSARSLGYAVSTIKSEDLNEVRETNLLGALQGKTSGVVIQNQSGNVGGSTRILIRGISSLQGNQQPLFVVDGVPISNSNIATGSRITGGFDFGNRAQDINPDDIETISVLKGASAAALYGSRASAGVIIITTKKGKQGSKASISFNSSLRFDSPLRLPDFQNEFISGDQGVYDFTQNERDQTTVGWGPSINDPSLAGQTFVNLRDQNVPFRIFEDGVEDFYDTGITSINSVTVSGAGQNGDDYRLSVAYTDQQGIIPNSSLNRTNIGLNSGKEFNEKLSSRFSVNYVRTNTVGTAAQGANDPNVLTNIINGLSRLTDFSLFDPDVDEFGNQINDPGGQSNNPLFIARQNATQTQVERFFGNASLTYAPTENFNILGRAGYDTFTDQRLIQNSIGTIGALRGSFVDDFIKRRELTLDLIATYDKSLSDAFNLTVRGGMQWNERVLDRLQNTGTNLTVPELFDPGNAEVNAVVKDFTLRRIFGAFGDVTLDYKNWLILNVTGRNDWSSTLPIGNNSFFYPSVSLSWIFSDALNIQGDFLSYGKLRGAWANVGVDTAPFLLDFTFNPDTGFFQQFGQGGTFPFDGQLAFNSDGTLANQNLKPENQENFEIGVELGLLNNRVFIDATYYENFTEDQIITVPTPQSSGFGGFLTNVGEISNKGIELQINAKVVQTDNFTWDLDYNFTTNEFKVEDLGALPGGALNLATGFNGIAVRAIEGEDLQLFGPRWLRAVDAEGNDIDDQIVVDANGIRQVGQSAPLGSIFPDYTMGITSTFRYKNWRLSTTFDYREGGKIFSNTVGQLRRAGLAEETAVNGREVFVDPNTFVATGTNPDGSTIVAPNTTPISSVQNYWGGFANASVVEGNVFDATFIKWREISLAYTFPSEILKKTPIKALQIALEGRNLALFNTDVPHIDPEAGLGGSASNLQGIERGGVPSTKSFGFNIQANF</sequence>
<evidence type="ECO:0000256" key="7">
    <source>
        <dbReference type="ARBA" id="ARBA00023237"/>
    </source>
</evidence>
<keyword evidence="7 8" id="KW-0998">Cell outer membrane</keyword>
<keyword evidence="3 8" id="KW-1134">Transmembrane beta strand</keyword>
<evidence type="ECO:0000256" key="9">
    <source>
        <dbReference type="SAM" id="SignalP"/>
    </source>
</evidence>
<dbReference type="NCBIfam" id="TIGR04057">
    <property type="entry name" value="SusC_RagA_signa"/>
    <property type="match status" value="1"/>
</dbReference>
<dbReference type="AlphaFoldDB" id="A0A1M6H678"/>
<dbReference type="GO" id="GO:0044718">
    <property type="term" value="P:siderophore transmembrane transport"/>
    <property type="evidence" value="ECO:0007669"/>
    <property type="project" value="TreeGrafter"/>
</dbReference>
<protein>
    <submittedName>
        <fullName evidence="11">TonB-linked outer membrane protein, SusC/RagA family</fullName>
    </submittedName>
</protein>
<comment type="similarity">
    <text evidence="8">Belongs to the TonB-dependent receptor family.</text>
</comment>
<dbReference type="STRING" id="570521.SAMN04488508_10693"/>
<dbReference type="SUPFAM" id="SSF49464">
    <property type="entry name" value="Carboxypeptidase regulatory domain-like"/>
    <property type="match status" value="1"/>
</dbReference>
<dbReference type="InterPro" id="IPR039426">
    <property type="entry name" value="TonB-dep_rcpt-like"/>
</dbReference>
<evidence type="ECO:0000313" key="12">
    <source>
        <dbReference type="Proteomes" id="UP000184432"/>
    </source>
</evidence>
<dbReference type="InterPro" id="IPR023996">
    <property type="entry name" value="TonB-dep_OMP_SusC/RagA"/>
</dbReference>
<dbReference type="InterPro" id="IPR023997">
    <property type="entry name" value="TonB-dep_OMP_SusC/RagA_CS"/>
</dbReference>
<gene>
    <name evidence="11" type="ORF">SAMN04488508_10693</name>
</gene>
<dbReference type="Gene3D" id="2.60.40.1120">
    <property type="entry name" value="Carboxypeptidase-like, regulatory domain"/>
    <property type="match status" value="1"/>
</dbReference>
<dbReference type="InterPro" id="IPR037066">
    <property type="entry name" value="Plug_dom_sf"/>
</dbReference>
<dbReference type="Proteomes" id="UP000184432">
    <property type="component" value="Unassembled WGS sequence"/>
</dbReference>
<evidence type="ECO:0000259" key="10">
    <source>
        <dbReference type="Pfam" id="PF07715"/>
    </source>
</evidence>
<dbReference type="PROSITE" id="PS52016">
    <property type="entry name" value="TONB_DEPENDENT_REC_3"/>
    <property type="match status" value="1"/>
</dbReference>
<organism evidence="11 12">
    <name type="scientific">Aquimarina spongiae</name>
    <dbReference type="NCBI Taxonomy" id="570521"/>
    <lineage>
        <taxon>Bacteria</taxon>
        <taxon>Pseudomonadati</taxon>
        <taxon>Bacteroidota</taxon>
        <taxon>Flavobacteriia</taxon>
        <taxon>Flavobacteriales</taxon>
        <taxon>Flavobacteriaceae</taxon>
        <taxon>Aquimarina</taxon>
    </lineage>
</organism>
<proteinExistence type="inferred from homology"/>
<dbReference type="EMBL" id="FQYP01000006">
    <property type="protein sequence ID" value="SHJ17721.1"/>
    <property type="molecule type" value="Genomic_DNA"/>
</dbReference>
<dbReference type="PANTHER" id="PTHR30069:SF29">
    <property type="entry name" value="HEMOGLOBIN AND HEMOGLOBIN-HAPTOGLOBIN-BINDING PROTEIN 1-RELATED"/>
    <property type="match status" value="1"/>
</dbReference>
<dbReference type="GO" id="GO:0009279">
    <property type="term" value="C:cell outer membrane"/>
    <property type="evidence" value="ECO:0007669"/>
    <property type="project" value="UniProtKB-SubCell"/>
</dbReference>
<feature type="domain" description="TonB-dependent receptor plug" evidence="10">
    <location>
        <begin position="117"/>
        <end position="240"/>
    </location>
</feature>
<keyword evidence="12" id="KW-1185">Reference proteome</keyword>
<keyword evidence="5 9" id="KW-0732">Signal</keyword>
<evidence type="ECO:0000256" key="3">
    <source>
        <dbReference type="ARBA" id="ARBA00022452"/>
    </source>
</evidence>
<dbReference type="GO" id="GO:0015344">
    <property type="term" value="F:siderophore uptake transmembrane transporter activity"/>
    <property type="evidence" value="ECO:0007669"/>
    <property type="project" value="TreeGrafter"/>
</dbReference>
<evidence type="ECO:0000313" key="11">
    <source>
        <dbReference type="EMBL" id="SHJ17721.1"/>
    </source>
</evidence>
<accession>A0A1M6H678</accession>
<evidence type="ECO:0000256" key="4">
    <source>
        <dbReference type="ARBA" id="ARBA00022692"/>
    </source>
</evidence>
<feature type="chain" id="PRO_5012296771" evidence="9">
    <location>
        <begin position="23"/>
        <end position="1058"/>
    </location>
</feature>
<dbReference type="RefSeq" id="WP_084549555.1">
    <property type="nucleotide sequence ID" value="NZ_FQYP01000006.1"/>
</dbReference>
<dbReference type="InterPro" id="IPR012910">
    <property type="entry name" value="Plug_dom"/>
</dbReference>
<evidence type="ECO:0000256" key="1">
    <source>
        <dbReference type="ARBA" id="ARBA00004571"/>
    </source>
</evidence>
<evidence type="ECO:0000256" key="5">
    <source>
        <dbReference type="ARBA" id="ARBA00022729"/>
    </source>
</evidence>
<dbReference type="InterPro" id="IPR036942">
    <property type="entry name" value="Beta-barrel_TonB_sf"/>
</dbReference>